<dbReference type="Proteomes" id="UP001607302">
    <property type="component" value="Unassembled WGS sequence"/>
</dbReference>
<dbReference type="EMBL" id="JAUDFV010000155">
    <property type="protein sequence ID" value="KAL2715798.1"/>
    <property type="molecule type" value="Genomic_DNA"/>
</dbReference>
<evidence type="ECO:0000313" key="2">
    <source>
        <dbReference type="Proteomes" id="UP001607302"/>
    </source>
</evidence>
<reference evidence="1 2" key="1">
    <citation type="journal article" date="2024" name="Ann. Entomol. Soc. Am.">
        <title>Genomic analyses of the southern and eastern yellowjacket wasps (Hymenoptera: Vespidae) reveal evolutionary signatures of social life.</title>
        <authorList>
            <person name="Catto M.A."/>
            <person name="Caine P.B."/>
            <person name="Orr S.E."/>
            <person name="Hunt B.G."/>
            <person name="Goodisman M.A.D."/>
        </authorList>
    </citation>
    <scope>NUCLEOTIDE SEQUENCE [LARGE SCALE GENOMIC DNA]</scope>
    <source>
        <strain evidence="1">233</strain>
        <tissue evidence="1">Head and thorax</tissue>
    </source>
</reference>
<accession>A0ABD2A598</accession>
<proteinExistence type="predicted"/>
<protein>
    <submittedName>
        <fullName evidence="1">Uncharacterized protein</fullName>
    </submittedName>
</protein>
<dbReference type="AlphaFoldDB" id="A0ABD2A598"/>
<evidence type="ECO:0000313" key="1">
    <source>
        <dbReference type="EMBL" id="KAL2715798.1"/>
    </source>
</evidence>
<comment type="caution">
    <text evidence="1">The sequence shown here is derived from an EMBL/GenBank/DDBJ whole genome shotgun (WGS) entry which is preliminary data.</text>
</comment>
<gene>
    <name evidence="1" type="ORF">V1478_015496</name>
</gene>
<keyword evidence="2" id="KW-1185">Reference proteome</keyword>
<sequence length="74" mass="8572">MYFNVLKVFDVNVRSGGNSVHPMSKRGRSIRLRRRSHFGHDCSCAMRSTAIYIFGFKIFKSSKVEQSFRYSAAF</sequence>
<organism evidence="1 2">
    <name type="scientific">Vespula squamosa</name>
    <name type="common">Southern yellow jacket</name>
    <name type="synonym">Wasp</name>
    <dbReference type="NCBI Taxonomy" id="30214"/>
    <lineage>
        <taxon>Eukaryota</taxon>
        <taxon>Metazoa</taxon>
        <taxon>Ecdysozoa</taxon>
        <taxon>Arthropoda</taxon>
        <taxon>Hexapoda</taxon>
        <taxon>Insecta</taxon>
        <taxon>Pterygota</taxon>
        <taxon>Neoptera</taxon>
        <taxon>Endopterygota</taxon>
        <taxon>Hymenoptera</taxon>
        <taxon>Apocrita</taxon>
        <taxon>Aculeata</taxon>
        <taxon>Vespoidea</taxon>
        <taxon>Vespidae</taxon>
        <taxon>Vespinae</taxon>
        <taxon>Vespula</taxon>
    </lineage>
</organism>
<name>A0ABD2A598_VESSQ</name>